<protein>
    <submittedName>
        <fullName evidence="2">Uncharacterized protein</fullName>
    </submittedName>
</protein>
<name>A0A843U5D3_COLES</name>
<gene>
    <name evidence="2" type="ORF">Taro_011166</name>
</gene>
<evidence type="ECO:0000256" key="1">
    <source>
        <dbReference type="SAM" id="MobiDB-lite"/>
    </source>
</evidence>
<organism evidence="2 3">
    <name type="scientific">Colocasia esculenta</name>
    <name type="common">Wild taro</name>
    <name type="synonym">Arum esculentum</name>
    <dbReference type="NCBI Taxonomy" id="4460"/>
    <lineage>
        <taxon>Eukaryota</taxon>
        <taxon>Viridiplantae</taxon>
        <taxon>Streptophyta</taxon>
        <taxon>Embryophyta</taxon>
        <taxon>Tracheophyta</taxon>
        <taxon>Spermatophyta</taxon>
        <taxon>Magnoliopsida</taxon>
        <taxon>Liliopsida</taxon>
        <taxon>Araceae</taxon>
        <taxon>Aroideae</taxon>
        <taxon>Colocasieae</taxon>
        <taxon>Colocasia</taxon>
    </lineage>
</organism>
<dbReference type="AntiFam" id="ANF00237">
    <property type="entry name" value="Shadow ORF (opposite ahcY)"/>
</dbReference>
<dbReference type="AlphaFoldDB" id="A0A843U5D3"/>
<feature type="compositionally biased region" description="Basic and acidic residues" evidence="1">
    <location>
        <begin position="1"/>
        <end position="15"/>
    </location>
</feature>
<accession>A0A843U5D3</accession>
<evidence type="ECO:0000313" key="3">
    <source>
        <dbReference type="Proteomes" id="UP000652761"/>
    </source>
</evidence>
<proteinExistence type="predicted"/>
<feature type="region of interest" description="Disordered" evidence="1">
    <location>
        <begin position="1"/>
        <end position="26"/>
    </location>
</feature>
<evidence type="ECO:0000313" key="2">
    <source>
        <dbReference type="EMBL" id="MQL78731.1"/>
    </source>
</evidence>
<sequence length="259" mass="27084">MSRATRDPPRVRDHTPTVGSDQAGRRDPLIGRFVPASLMQSWGINRRCYMFLGDWGCKVVELHTELRGEVPGLDHQRFHRHSLSMPIQSPGIDLKPVPNQAEHDLELSVVGGTGVGELPHLLELLRFDALVDQQGGVIAVVDDEVGAALGAPVEAPLSAPPVLLEGLPLPGEDGGAIAGDGGGDCVVLGGEDVVGAPVDFSAESSEGLDEDDGLDGHVEGAGDAGTLERLGGPELGTAGHKAGHLDLRKLDLEAAEVRL</sequence>
<feature type="region of interest" description="Disordered" evidence="1">
    <location>
        <begin position="203"/>
        <end position="240"/>
    </location>
</feature>
<reference evidence="2" key="1">
    <citation type="submission" date="2017-07" db="EMBL/GenBank/DDBJ databases">
        <title>Taro Niue Genome Assembly and Annotation.</title>
        <authorList>
            <person name="Atibalentja N."/>
            <person name="Keating K."/>
            <person name="Fields C.J."/>
        </authorList>
    </citation>
    <scope>NUCLEOTIDE SEQUENCE</scope>
    <source>
        <strain evidence="2">Niue_2</strain>
        <tissue evidence="2">Leaf</tissue>
    </source>
</reference>
<keyword evidence="3" id="KW-1185">Reference proteome</keyword>
<dbReference type="EMBL" id="NMUH01000415">
    <property type="protein sequence ID" value="MQL78731.1"/>
    <property type="molecule type" value="Genomic_DNA"/>
</dbReference>
<dbReference type="Proteomes" id="UP000652761">
    <property type="component" value="Unassembled WGS sequence"/>
</dbReference>
<comment type="caution">
    <text evidence="2">The sequence shown here is derived from an EMBL/GenBank/DDBJ whole genome shotgun (WGS) entry which is preliminary data.</text>
</comment>